<protein>
    <recommendedName>
        <fullName evidence="4">Lipoprotein</fullName>
    </recommendedName>
</protein>
<feature type="chain" id="PRO_5045452346" description="Lipoprotein" evidence="1">
    <location>
        <begin position="23"/>
        <end position="279"/>
    </location>
</feature>
<evidence type="ECO:0000313" key="3">
    <source>
        <dbReference type="Proteomes" id="UP001373496"/>
    </source>
</evidence>
<keyword evidence="1" id="KW-0732">Signal</keyword>
<organism evidence="2 3">
    <name type="scientific">Klenkia terrae</name>
    <dbReference type="NCBI Taxonomy" id="1052259"/>
    <lineage>
        <taxon>Bacteria</taxon>
        <taxon>Bacillati</taxon>
        <taxon>Actinomycetota</taxon>
        <taxon>Actinomycetes</taxon>
        <taxon>Geodermatophilales</taxon>
        <taxon>Geodermatophilaceae</taxon>
        <taxon>Klenkia</taxon>
    </lineage>
</organism>
<comment type="caution">
    <text evidence="2">The sequence shown here is derived from an EMBL/GenBank/DDBJ whole genome shotgun (WGS) entry which is preliminary data.</text>
</comment>
<dbReference type="Proteomes" id="UP001373496">
    <property type="component" value="Unassembled WGS sequence"/>
</dbReference>
<dbReference type="PROSITE" id="PS51257">
    <property type="entry name" value="PROKAR_LIPOPROTEIN"/>
    <property type="match status" value="1"/>
</dbReference>
<feature type="signal peptide" evidence="1">
    <location>
        <begin position="1"/>
        <end position="22"/>
    </location>
</feature>
<keyword evidence="3" id="KW-1185">Reference proteome</keyword>
<gene>
    <name evidence="2" type="ORF">UXQ13_14270</name>
</gene>
<evidence type="ECO:0000256" key="1">
    <source>
        <dbReference type="SAM" id="SignalP"/>
    </source>
</evidence>
<accession>A0ABU8E9U2</accession>
<sequence>MRSGLPSLAVLLVVLAGCSAPADAPAAAPTTDTPAVTLPAVPGVEGEVVLLRTDAAVGGQVHVRLTDTGDAGFTLTSVALSSPAFAPQPASAQTAVYAPRRTIDLPVPFGAVDCAAAVQPVAAVVELDRGSGPEQVTVPLAGDDLELVFDAECAAQRLAEHVTLSVEGLVPDGDRVSGSVVLTRVDDGGDVVVSSVGRSVLLEPAVPDLPATLADGDDELTLPLTVGLATCDPHVLAETKKPFVFAVAVEAAGESAVVDLPLSDDQRAQLQELVDRVCG</sequence>
<dbReference type="EMBL" id="JBAPLV010000015">
    <property type="protein sequence ID" value="MEI4279631.1"/>
    <property type="molecule type" value="Genomic_DNA"/>
</dbReference>
<name>A0ABU8E9U2_9ACTN</name>
<dbReference type="RefSeq" id="WP_225233094.1">
    <property type="nucleotide sequence ID" value="NZ_JBAPLV010000015.1"/>
</dbReference>
<evidence type="ECO:0000313" key="2">
    <source>
        <dbReference type="EMBL" id="MEI4279631.1"/>
    </source>
</evidence>
<reference evidence="2 3" key="1">
    <citation type="submission" date="2024-03" db="EMBL/GenBank/DDBJ databases">
        <title>Draft genome sequence of Klenkia terrae.</title>
        <authorList>
            <person name="Duangmal K."/>
            <person name="Chantavorakit T."/>
        </authorList>
    </citation>
    <scope>NUCLEOTIDE SEQUENCE [LARGE SCALE GENOMIC DNA]</scope>
    <source>
        <strain evidence="2 3">JCM 17786</strain>
    </source>
</reference>
<evidence type="ECO:0008006" key="4">
    <source>
        <dbReference type="Google" id="ProtNLM"/>
    </source>
</evidence>
<proteinExistence type="predicted"/>